<accession>A0AAN5CTF1</accession>
<feature type="transmembrane region" description="Helical" evidence="1">
    <location>
        <begin position="93"/>
        <end position="111"/>
    </location>
</feature>
<reference evidence="3" key="1">
    <citation type="submission" date="2022-10" db="EMBL/GenBank/DDBJ databases">
        <title>Genome assembly of Pristionchus species.</title>
        <authorList>
            <person name="Yoshida K."/>
            <person name="Sommer R.J."/>
        </authorList>
    </citation>
    <scope>NUCLEOTIDE SEQUENCE [LARGE SCALE GENOMIC DNA]</scope>
    <source>
        <strain evidence="3">RS5460</strain>
    </source>
</reference>
<evidence type="ECO:0000313" key="2">
    <source>
        <dbReference type="EMBL" id="GMR50080.1"/>
    </source>
</evidence>
<keyword evidence="3" id="KW-1185">Reference proteome</keyword>
<keyword evidence="1" id="KW-0812">Transmembrane</keyword>
<evidence type="ECO:0000256" key="1">
    <source>
        <dbReference type="SAM" id="Phobius"/>
    </source>
</evidence>
<comment type="caution">
    <text evidence="2">The sequence shown here is derived from an EMBL/GenBank/DDBJ whole genome shotgun (WGS) entry which is preliminary data.</text>
</comment>
<dbReference type="Proteomes" id="UP001328107">
    <property type="component" value="Unassembled WGS sequence"/>
</dbReference>
<name>A0AAN5CTF1_9BILA</name>
<keyword evidence="1" id="KW-0472">Membrane</keyword>
<evidence type="ECO:0000313" key="3">
    <source>
        <dbReference type="Proteomes" id="UP001328107"/>
    </source>
</evidence>
<feature type="non-terminal residue" evidence="2">
    <location>
        <position position="151"/>
    </location>
</feature>
<dbReference type="EMBL" id="BTRK01000004">
    <property type="protein sequence ID" value="GMR50080.1"/>
    <property type="molecule type" value="Genomic_DNA"/>
</dbReference>
<feature type="transmembrane region" description="Helical" evidence="1">
    <location>
        <begin position="65"/>
        <end position="87"/>
    </location>
</feature>
<gene>
    <name evidence="2" type="ORF">PMAYCL1PPCAC_20275</name>
</gene>
<sequence length="151" mass="16697">MRYIFLTISVTLGISAYFGSFSFLAGYSTMVTATVASSLLFFFLDFVACLIRVKHVKADEKSLQFAFGHAACNATATVFVLLWPALASETVKSSILCIVVVFSIMILNSVHQGARRFMRFKQDPSPLESPKLATSTTIILVFLIFGMMVRM</sequence>
<dbReference type="AlphaFoldDB" id="A0AAN5CTF1"/>
<feature type="transmembrane region" description="Helical" evidence="1">
    <location>
        <begin position="132"/>
        <end position="149"/>
    </location>
</feature>
<feature type="transmembrane region" description="Helical" evidence="1">
    <location>
        <begin position="31"/>
        <end position="53"/>
    </location>
</feature>
<keyword evidence="1" id="KW-1133">Transmembrane helix</keyword>
<organism evidence="2 3">
    <name type="scientific">Pristionchus mayeri</name>
    <dbReference type="NCBI Taxonomy" id="1317129"/>
    <lineage>
        <taxon>Eukaryota</taxon>
        <taxon>Metazoa</taxon>
        <taxon>Ecdysozoa</taxon>
        <taxon>Nematoda</taxon>
        <taxon>Chromadorea</taxon>
        <taxon>Rhabditida</taxon>
        <taxon>Rhabditina</taxon>
        <taxon>Diplogasteromorpha</taxon>
        <taxon>Diplogasteroidea</taxon>
        <taxon>Neodiplogasteridae</taxon>
        <taxon>Pristionchus</taxon>
    </lineage>
</organism>
<protein>
    <submittedName>
        <fullName evidence="2">Uncharacterized protein</fullName>
    </submittedName>
</protein>
<feature type="transmembrane region" description="Helical" evidence="1">
    <location>
        <begin position="5"/>
        <end position="25"/>
    </location>
</feature>
<proteinExistence type="predicted"/>